<feature type="transmembrane region" description="Helical" evidence="1">
    <location>
        <begin position="48"/>
        <end position="70"/>
    </location>
</feature>
<dbReference type="Proteomes" id="UP000291130">
    <property type="component" value="Chromosome"/>
</dbReference>
<dbReference type="RefSeq" id="WP_130265243.1">
    <property type="nucleotide sequence ID" value="NZ_CP035952.1"/>
</dbReference>
<evidence type="ECO:0000313" key="3">
    <source>
        <dbReference type="Proteomes" id="UP000291130"/>
    </source>
</evidence>
<organism evidence="2 3">
    <name type="scientific">Pseudomonas tructae</name>
    <dbReference type="NCBI Taxonomy" id="2518644"/>
    <lineage>
        <taxon>Bacteria</taxon>
        <taxon>Pseudomonadati</taxon>
        <taxon>Pseudomonadota</taxon>
        <taxon>Gammaproteobacteria</taxon>
        <taxon>Pseudomonadales</taxon>
        <taxon>Pseudomonadaceae</taxon>
        <taxon>Pseudomonas</taxon>
    </lineage>
</organism>
<gene>
    <name evidence="2" type="ORF">EXN22_17435</name>
</gene>
<dbReference type="EMBL" id="CP035952">
    <property type="protein sequence ID" value="QBF27383.1"/>
    <property type="molecule type" value="Genomic_DNA"/>
</dbReference>
<proteinExistence type="predicted"/>
<reference evidence="2 3" key="1">
    <citation type="submission" date="2019-02" db="EMBL/GenBank/DDBJ databases">
        <title>Complete genome sequence of Pseudomonas sp. SNU WT1 isolated from rainbow trout.</title>
        <authorList>
            <person name="Oh W.T."/>
            <person name="Park S.C."/>
        </authorList>
    </citation>
    <scope>NUCLEOTIDE SEQUENCE [LARGE SCALE GENOMIC DNA]</scope>
    <source>
        <strain evidence="2 3">SNU WT1</strain>
    </source>
</reference>
<name>A0A411MKR3_9PSED</name>
<accession>A0A411MKR3</accession>
<dbReference type="AlphaFoldDB" id="A0A411MKR3"/>
<feature type="transmembrane region" description="Helical" evidence="1">
    <location>
        <begin position="77"/>
        <end position="95"/>
    </location>
</feature>
<protein>
    <submittedName>
        <fullName evidence="2">Uncharacterized protein</fullName>
    </submittedName>
</protein>
<sequence>MISYWYMRRFIRRFYPRLISVYLLALFSTAMMTGNIIDAYFLRHAYELEFAMGLIALGTLVITLGTFILVGGRTWGAWLIVVLLVGCLFSSLLTYNRSSHQLLLGISLAAPLLGLLVINSRRYRQMCRRLVVIRRMRNRWIASGGKA</sequence>
<keyword evidence="1" id="KW-1133">Transmembrane helix</keyword>
<dbReference type="KEGG" id="ptk:EXN22_17435"/>
<evidence type="ECO:0000313" key="2">
    <source>
        <dbReference type="EMBL" id="QBF27383.1"/>
    </source>
</evidence>
<evidence type="ECO:0000256" key="1">
    <source>
        <dbReference type="SAM" id="Phobius"/>
    </source>
</evidence>
<keyword evidence="1" id="KW-0472">Membrane</keyword>
<feature type="transmembrane region" description="Helical" evidence="1">
    <location>
        <begin position="21"/>
        <end position="42"/>
    </location>
</feature>
<feature type="transmembrane region" description="Helical" evidence="1">
    <location>
        <begin position="101"/>
        <end position="119"/>
    </location>
</feature>
<dbReference type="OrthoDB" id="7032452at2"/>
<keyword evidence="3" id="KW-1185">Reference proteome</keyword>
<keyword evidence="1" id="KW-0812">Transmembrane</keyword>